<accession>A0ABU9AT62</accession>
<dbReference type="InterPro" id="IPR011050">
    <property type="entry name" value="Pectin_lyase_fold/virulence"/>
</dbReference>
<evidence type="ECO:0000256" key="1">
    <source>
        <dbReference type="SAM" id="SignalP"/>
    </source>
</evidence>
<dbReference type="Gene3D" id="2.160.20.10">
    <property type="entry name" value="Single-stranded right-handed beta-helix, Pectin lyase-like"/>
    <property type="match status" value="1"/>
</dbReference>
<feature type="chain" id="PRO_5045177072" description="Right handed beta helix domain-containing protein" evidence="1">
    <location>
        <begin position="21"/>
        <end position="316"/>
    </location>
</feature>
<keyword evidence="3" id="KW-1185">Reference proteome</keyword>
<evidence type="ECO:0000313" key="2">
    <source>
        <dbReference type="EMBL" id="MEK7950753.1"/>
    </source>
</evidence>
<reference evidence="2 3" key="1">
    <citation type="submission" date="2024-04" db="EMBL/GenBank/DDBJ databases">
        <title>Luteolibacter sp. isolated from soil.</title>
        <authorList>
            <person name="An J."/>
        </authorList>
    </citation>
    <scope>NUCLEOTIDE SEQUENCE [LARGE SCALE GENOMIC DNA]</scope>
    <source>
        <strain evidence="2 3">Y139</strain>
    </source>
</reference>
<dbReference type="InterPro" id="IPR012334">
    <property type="entry name" value="Pectin_lyas_fold"/>
</dbReference>
<proteinExistence type="predicted"/>
<gene>
    <name evidence="2" type="ORF">WKV53_09615</name>
</gene>
<evidence type="ECO:0000313" key="3">
    <source>
        <dbReference type="Proteomes" id="UP001371305"/>
    </source>
</evidence>
<dbReference type="RefSeq" id="WP_341404354.1">
    <property type="nucleotide sequence ID" value="NZ_JBBUKT010000003.1"/>
</dbReference>
<evidence type="ECO:0008006" key="4">
    <source>
        <dbReference type="Google" id="ProtNLM"/>
    </source>
</evidence>
<organism evidence="2 3">
    <name type="scientific">Luteolibacter soli</name>
    <dbReference type="NCBI Taxonomy" id="3135280"/>
    <lineage>
        <taxon>Bacteria</taxon>
        <taxon>Pseudomonadati</taxon>
        <taxon>Verrucomicrobiota</taxon>
        <taxon>Verrucomicrobiia</taxon>
        <taxon>Verrucomicrobiales</taxon>
        <taxon>Verrucomicrobiaceae</taxon>
        <taxon>Luteolibacter</taxon>
    </lineage>
</organism>
<dbReference type="SUPFAM" id="SSF51126">
    <property type="entry name" value="Pectin lyase-like"/>
    <property type="match status" value="1"/>
</dbReference>
<sequence length="316" mass="32122">MKTTVLLPLAALIATATVHGQGSLTPPPGAPAPVMKSLNQIEARTPLVAGQAGVTVAPTGEITITTSGSYYLTGNLITTGTTSCINVGTYNVTLDLNGFTVSRTTGTEVNTAGILISGADNQTVTIRNGFIIGGGVAAGFAAAIDTLDGFEGNVHVDNVHCSKVRSGIILNYDEARNSVRNCSVETSGGEGIRAELVSDCTVRDTVGTGIFGQSVSNCHVVQSSSTYAGSAIDYNNSSGSVVSNCYAISYAAYGIRAYTVTNSYARTTTGTAAISATVATQCVARRVGGNAISVTTAVGCHALDGAVVATNKYNMP</sequence>
<dbReference type="EMBL" id="JBBUKT010000003">
    <property type="protein sequence ID" value="MEK7950753.1"/>
    <property type="molecule type" value="Genomic_DNA"/>
</dbReference>
<feature type="signal peptide" evidence="1">
    <location>
        <begin position="1"/>
        <end position="20"/>
    </location>
</feature>
<dbReference type="Proteomes" id="UP001371305">
    <property type="component" value="Unassembled WGS sequence"/>
</dbReference>
<comment type="caution">
    <text evidence="2">The sequence shown here is derived from an EMBL/GenBank/DDBJ whole genome shotgun (WGS) entry which is preliminary data.</text>
</comment>
<keyword evidence="1" id="KW-0732">Signal</keyword>
<name>A0ABU9AT62_9BACT</name>
<protein>
    <recommendedName>
        <fullName evidence="4">Right handed beta helix domain-containing protein</fullName>
    </recommendedName>
</protein>